<feature type="compositionally biased region" description="Low complexity" evidence="1">
    <location>
        <begin position="17"/>
        <end position="30"/>
    </location>
</feature>
<dbReference type="AlphaFoldDB" id="A0A1D8B3R2"/>
<keyword evidence="4" id="KW-1185">Reference proteome</keyword>
<feature type="region of interest" description="Disordered" evidence="1">
    <location>
        <begin position="187"/>
        <end position="206"/>
    </location>
</feature>
<evidence type="ECO:0000256" key="1">
    <source>
        <dbReference type="SAM" id="MobiDB-lite"/>
    </source>
</evidence>
<feature type="region of interest" description="Disordered" evidence="1">
    <location>
        <begin position="81"/>
        <end position="100"/>
    </location>
</feature>
<feature type="transmembrane region" description="Helical" evidence="2">
    <location>
        <begin position="53"/>
        <end position="73"/>
    </location>
</feature>
<evidence type="ECO:0000256" key="2">
    <source>
        <dbReference type="SAM" id="Phobius"/>
    </source>
</evidence>
<evidence type="ECO:0000313" key="3">
    <source>
        <dbReference type="EMBL" id="AOS47777.1"/>
    </source>
</evidence>
<protein>
    <submittedName>
        <fullName evidence="3">Uncharacterized protein</fullName>
    </submittedName>
</protein>
<accession>A0A1D8B3R2</accession>
<gene>
    <name evidence="3" type="ORF">BH719_07930</name>
</gene>
<dbReference type="RefSeq" id="WP_009744308.1">
    <property type="nucleotide sequence ID" value="NZ_CP017298.1"/>
</dbReference>
<reference evidence="3 4" key="1">
    <citation type="submission" date="2016-09" db="EMBL/GenBank/DDBJ databases">
        <title>Complete genome sequence of Actinomyces hongkongensis HKU8.</title>
        <authorList>
            <person name="Gao Y.-X."/>
            <person name="Zhou Y.-Y."/>
            <person name="Xie Y."/>
            <person name="Wang M."/>
            <person name="Wang S.-J."/>
            <person name="Shen S.-G."/>
        </authorList>
    </citation>
    <scope>NUCLEOTIDE SEQUENCE [LARGE SCALE GENOMIC DNA]</scope>
    <source>
        <strain evidence="3 4">HKU8</strain>
    </source>
</reference>
<organism evidence="3 4">
    <name type="scientific">Pauljensenia hongkongensis</name>
    <dbReference type="NCBI Taxonomy" id="178339"/>
    <lineage>
        <taxon>Bacteria</taxon>
        <taxon>Bacillati</taxon>
        <taxon>Actinomycetota</taxon>
        <taxon>Actinomycetes</taxon>
        <taxon>Actinomycetales</taxon>
        <taxon>Actinomycetaceae</taxon>
        <taxon>Pauljensenia</taxon>
    </lineage>
</organism>
<evidence type="ECO:0000313" key="4">
    <source>
        <dbReference type="Proteomes" id="UP000095214"/>
    </source>
</evidence>
<keyword evidence="2" id="KW-1133">Transmembrane helix</keyword>
<dbReference type="OrthoDB" id="7582652at2"/>
<keyword evidence="2" id="KW-0472">Membrane</keyword>
<dbReference type="EMBL" id="CP017298">
    <property type="protein sequence ID" value="AOS47777.1"/>
    <property type="molecule type" value="Genomic_DNA"/>
</dbReference>
<proteinExistence type="predicted"/>
<feature type="region of interest" description="Disordered" evidence="1">
    <location>
        <begin position="1"/>
        <end position="38"/>
    </location>
</feature>
<feature type="compositionally biased region" description="Basic and acidic residues" evidence="1">
    <location>
        <begin position="1"/>
        <end position="16"/>
    </location>
</feature>
<sequence length="531" mass="57898">MSLVDKHPDQDPDRDGAQGAASRARRAGASPIVRKRPSELLRERRQRIRRRRLTTAGVVLALALAAFYVWGPFHSPHKPELRSQGYTGTHTDTGRPSPKWANGTDIAWKLDHDTAGPGEYAVMKNGDQVILAHELNRDAGTGVISLDVSGTKPAIQWEATLPRDSSLRVETRPVLVGEDLFIGEHRLDPTTGAASPAPWAGRNRDGQDNPNLAVTIVITSRDGVVIACSRRICSGWEKEDGEWTMRWERDSTPTPLEDYQDCPECGEGTWVILNDRRVFSWGPAPEAAPQGGRLLDPVAQEGRIINTQTGEVRSLYLDKTAKDGQLELHSTADGWVVADSETDQATVFASDGRPLESFAISVSAGTGDHKAVLPIGGQTPTSAQLRDFLTTGEAPWAEGLLRTRATTTDNGATICDTLSFTPTGSDRPSHESVIPWNYHIVQNEDGQCFIGAMNPTISKDHSIIRLKSDNALGDDFTIDMYGTSLFHTSGSFKFHGSTGYGTEASAVIRVYDDLVLVIHDEGVTAFTPRWS</sequence>
<dbReference type="Proteomes" id="UP000095214">
    <property type="component" value="Chromosome"/>
</dbReference>
<dbReference type="KEGG" id="phon:BH719_07930"/>
<keyword evidence="2" id="KW-0812">Transmembrane</keyword>
<dbReference type="STRING" id="178339.BH719_07930"/>
<name>A0A1D8B3R2_9ACTO</name>